<feature type="region of interest" description="Disordered" evidence="10">
    <location>
        <begin position="292"/>
        <end position="318"/>
    </location>
</feature>
<accession>A0A8H4VZ49</accession>
<dbReference type="Proteomes" id="UP000566819">
    <property type="component" value="Unassembled WGS sequence"/>
</dbReference>
<proteinExistence type="predicted"/>
<dbReference type="PANTHER" id="PTHR12133">
    <property type="entry name" value="TRNA (ADENINE(58)-N(1))-METHYLTRANSFERASE"/>
    <property type="match status" value="1"/>
</dbReference>
<evidence type="ECO:0000256" key="9">
    <source>
        <dbReference type="ARBA" id="ARBA00033309"/>
    </source>
</evidence>
<dbReference type="GO" id="GO:0005634">
    <property type="term" value="C:nucleus"/>
    <property type="evidence" value="ECO:0007669"/>
    <property type="project" value="UniProtKB-SubCell"/>
</dbReference>
<feature type="region of interest" description="Disordered" evidence="10">
    <location>
        <begin position="85"/>
        <end position="139"/>
    </location>
</feature>
<comment type="caution">
    <text evidence="12">The sequence shown here is derived from an EMBL/GenBank/DDBJ whole genome shotgun (WGS) entry which is preliminary data.</text>
</comment>
<feature type="domain" description="tRNA (adenine(58)-N(1))-methyltransferase catalytic subunit TRM61 C-terminal" evidence="11">
    <location>
        <begin position="337"/>
        <end position="471"/>
    </location>
</feature>
<keyword evidence="7" id="KW-0819">tRNA processing</keyword>
<feature type="region of interest" description="Disordered" evidence="10">
    <location>
        <begin position="524"/>
        <end position="554"/>
    </location>
</feature>
<evidence type="ECO:0000256" key="2">
    <source>
        <dbReference type="ARBA" id="ARBA00012796"/>
    </source>
</evidence>
<dbReference type="Pfam" id="PF08704">
    <property type="entry name" value="GCD14"/>
    <property type="match status" value="2"/>
</dbReference>
<dbReference type="OrthoDB" id="1925287at2759"/>
<sequence>MDLAAGASQKMASQTSPFLYPGSVSKTNSLSIVHLKRDLQLPTILKDHDEDNEGYSEGKVVNTRFGSFPHTTLIGLPWGSQVRASIVDTGSRGRRDKQDEKKRKREEADAEEHANKTRKLEDGNDDEASTPGAAKDEKEAVAAASGFIHLLPPTPENWTSSLPHRTQVVYTPDYSYILHRIRARPGTNIIEAGAGSGSFTHASARAVFSGMAREEANGSATKKRKLGKVWSFEFHEQRHEKLQLELQEHGLEGLVQVTHRDVCEEGFLVDGASPGADAVFLDLPAPWLALPHLSRSTPPPPKLRPSAPGTPGDTNGTMELATPQLWISPLNPTAPVHICTFSPCIEQVQRTVSVMRRLGWVDIEMVEISQKRFEIRRDRIGIENGAQRGLLTTPANVDEALARLVEVEGTFKSFHENGEKVEVKKKDKSNPNNREKILESLVDNKVYKEGNLTHKSEPEVKTHTSYLVFAVLPPEWSEEDEKRARRTWDIKIRVEEEKPAEMVAPTSKRQMKKAARLAQKEKYAAAASATGGSGCKGEEGNTLKQNQKDVEVED</sequence>
<dbReference type="InterPro" id="IPR029063">
    <property type="entry name" value="SAM-dependent_MTases_sf"/>
</dbReference>
<keyword evidence="8" id="KW-0539">Nucleus</keyword>
<gene>
    <name evidence="12" type="ORF">G7Y89_g12467</name>
</gene>
<dbReference type="GO" id="GO:0031515">
    <property type="term" value="C:tRNA (m1A) methyltransferase complex"/>
    <property type="evidence" value="ECO:0007669"/>
    <property type="project" value="InterPro"/>
</dbReference>
<evidence type="ECO:0000256" key="5">
    <source>
        <dbReference type="ARBA" id="ARBA00022679"/>
    </source>
</evidence>
<keyword evidence="13" id="KW-1185">Reference proteome</keyword>
<evidence type="ECO:0000256" key="4">
    <source>
        <dbReference type="ARBA" id="ARBA00022603"/>
    </source>
</evidence>
<dbReference type="PROSITE" id="PS51620">
    <property type="entry name" value="SAM_TRM61"/>
    <property type="match status" value="1"/>
</dbReference>
<dbReference type="EMBL" id="JAAMPI010001316">
    <property type="protein sequence ID" value="KAF4625695.1"/>
    <property type="molecule type" value="Genomic_DNA"/>
</dbReference>
<evidence type="ECO:0000256" key="6">
    <source>
        <dbReference type="ARBA" id="ARBA00022691"/>
    </source>
</evidence>
<dbReference type="Gene3D" id="3.10.330.20">
    <property type="match status" value="1"/>
</dbReference>
<dbReference type="SUPFAM" id="SSF53335">
    <property type="entry name" value="S-adenosyl-L-methionine-dependent methyltransferases"/>
    <property type="match status" value="1"/>
</dbReference>
<evidence type="ECO:0000313" key="13">
    <source>
        <dbReference type="Proteomes" id="UP000566819"/>
    </source>
</evidence>
<evidence type="ECO:0000256" key="7">
    <source>
        <dbReference type="ARBA" id="ARBA00022694"/>
    </source>
</evidence>
<dbReference type="InterPro" id="IPR049470">
    <property type="entry name" value="TRM61_C"/>
</dbReference>
<dbReference type="AlphaFoldDB" id="A0A8H4VZ49"/>
<evidence type="ECO:0000256" key="3">
    <source>
        <dbReference type="ARBA" id="ARBA00015963"/>
    </source>
</evidence>
<dbReference type="GO" id="GO:0030488">
    <property type="term" value="P:tRNA methylation"/>
    <property type="evidence" value="ECO:0007669"/>
    <property type="project" value="InterPro"/>
</dbReference>
<dbReference type="InterPro" id="IPR014816">
    <property type="entry name" value="tRNA_MeTrfase_Gcd14"/>
</dbReference>
<evidence type="ECO:0000256" key="8">
    <source>
        <dbReference type="ARBA" id="ARBA00023242"/>
    </source>
</evidence>
<dbReference type="PANTHER" id="PTHR12133:SF2">
    <property type="entry name" value="TRNA (ADENINE(58)-N(1))-METHYLTRANSFERASE CATALYTIC SUBUNIT TRMT61A"/>
    <property type="match status" value="1"/>
</dbReference>
<dbReference type="GO" id="GO:0160107">
    <property type="term" value="F:tRNA (adenine(58)-N1)-methyltransferase activity"/>
    <property type="evidence" value="ECO:0007669"/>
    <property type="project" value="UniProtKB-EC"/>
</dbReference>
<dbReference type="Gene3D" id="3.40.50.150">
    <property type="entry name" value="Vaccinia Virus protein VP39"/>
    <property type="match status" value="1"/>
</dbReference>
<reference evidence="12 13" key="1">
    <citation type="submission" date="2020-03" db="EMBL/GenBank/DDBJ databases">
        <title>Draft Genome Sequence of Cudoniella acicularis.</title>
        <authorList>
            <person name="Buettner E."/>
            <person name="Kellner H."/>
        </authorList>
    </citation>
    <scope>NUCLEOTIDE SEQUENCE [LARGE SCALE GENOMIC DNA]</scope>
    <source>
        <strain evidence="12 13">DSM 108380</strain>
    </source>
</reference>
<evidence type="ECO:0000256" key="10">
    <source>
        <dbReference type="SAM" id="MobiDB-lite"/>
    </source>
</evidence>
<comment type="subcellular location">
    <subcellularLocation>
        <location evidence="1">Nucleus</location>
    </subcellularLocation>
</comment>
<evidence type="ECO:0000256" key="1">
    <source>
        <dbReference type="ARBA" id="ARBA00004123"/>
    </source>
</evidence>
<dbReference type="EC" id="2.1.1.220" evidence="2"/>
<feature type="domain" description="tRNA (adenine(58)-N(1))-methyltransferase catalytic subunit TRM61 C-terminal" evidence="11">
    <location>
        <begin position="146"/>
        <end position="295"/>
    </location>
</feature>
<evidence type="ECO:0000259" key="11">
    <source>
        <dbReference type="Pfam" id="PF08704"/>
    </source>
</evidence>
<evidence type="ECO:0000313" key="12">
    <source>
        <dbReference type="EMBL" id="KAF4625695.1"/>
    </source>
</evidence>
<feature type="compositionally biased region" description="Basic and acidic residues" evidence="10">
    <location>
        <begin position="536"/>
        <end position="554"/>
    </location>
</feature>
<feature type="compositionally biased region" description="Basic and acidic residues" evidence="10">
    <location>
        <begin position="91"/>
        <end position="122"/>
    </location>
</feature>
<keyword evidence="4" id="KW-0489">Methyltransferase</keyword>
<organism evidence="12 13">
    <name type="scientific">Cudoniella acicularis</name>
    <dbReference type="NCBI Taxonomy" id="354080"/>
    <lineage>
        <taxon>Eukaryota</taxon>
        <taxon>Fungi</taxon>
        <taxon>Dikarya</taxon>
        <taxon>Ascomycota</taxon>
        <taxon>Pezizomycotina</taxon>
        <taxon>Leotiomycetes</taxon>
        <taxon>Helotiales</taxon>
        <taxon>Tricladiaceae</taxon>
        <taxon>Cudoniella</taxon>
    </lineage>
</organism>
<protein>
    <recommendedName>
        <fullName evidence="3">tRNA (adenine(58)-N(1))-methyltransferase catalytic subunit TRM61</fullName>
        <ecNumber evidence="2">2.1.1.220</ecNumber>
    </recommendedName>
    <alternativeName>
        <fullName evidence="9">tRNA(m1A58)-methyltransferase subunit TRM61</fullName>
    </alternativeName>
</protein>
<feature type="region of interest" description="Disordered" evidence="10">
    <location>
        <begin position="1"/>
        <end position="20"/>
    </location>
</feature>
<name>A0A8H4VZ49_9HELO</name>
<keyword evidence="5" id="KW-0808">Transferase</keyword>
<keyword evidence="6" id="KW-0949">S-adenosyl-L-methionine</keyword>